<dbReference type="AlphaFoldDB" id="A0A1D7QIX0"/>
<dbReference type="PANTHER" id="PTHR30590:SF3">
    <property type="entry name" value="HYPOTHETICAL MEMBRANE SPANNING PROTEIN"/>
    <property type="match status" value="1"/>
</dbReference>
<proteinExistence type="predicted"/>
<keyword evidence="1" id="KW-0472">Membrane</keyword>
<feature type="transmembrane region" description="Helical" evidence="1">
    <location>
        <begin position="202"/>
        <end position="220"/>
    </location>
</feature>
<feature type="domain" description="DUF418" evidence="2">
    <location>
        <begin position="223"/>
        <end position="378"/>
    </location>
</feature>
<feature type="transmembrane region" description="Helical" evidence="1">
    <location>
        <begin position="339"/>
        <end position="360"/>
    </location>
</feature>
<reference evidence="3 4" key="1">
    <citation type="submission" date="2016-08" db="EMBL/GenBank/DDBJ databases">
        <authorList>
            <person name="Seilhamer J.J."/>
        </authorList>
    </citation>
    <scope>NUCLEOTIDE SEQUENCE [LARGE SCALE GENOMIC DNA]</scope>
    <source>
        <strain evidence="3 4">DX4</strain>
    </source>
</reference>
<protein>
    <recommendedName>
        <fullName evidence="2">DUF418 domain-containing protein</fullName>
    </recommendedName>
</protein>
<sequence>MENSIIQPVKPRERTAIVDVLRGWALLGVVIGNYVDYFQVGRPVKHSPDKVSDVLTLVNQYFFAAKSWTLLSVLFGYGFAILMNNIAQKGKNPVLFFSRRMFWLFVIAFINSAFWFGDILKDYAFLGLVLLLFYQSSAKIAFRTGIVLLLAAPFVGAYLNLSPYNHQKEMEKILPLFYSHNWIDIFIMNLKGTYALEIINPQYAITVHLIMFACMLFGFAAQRLNIFERLTEFKKQLKTLFWICLTFALLFNIVFKIPLVHGLTIWKFFKPGYWVVLSTMFSIMSGICLLYINGKLKSVFNGLQFMGKMTLTNYMVQNVIATLLFLNVGLGLFNTMPYWFYVLMAVVIFIAQIFISKWWLTHFNYGPVEWIWRQLSYARRLPIKKVKVMGIKG</sequence>
<dbReference type="InterPro" id="IPR052529">
    <property type="entry name" value="Bact_Transport_Assoc"/>
</dbReference>
<accession>A0A1D7QIX0</accession>
<gene>
    <name evidence="3" type="ORF">BFS30_16385</name>
</gene>
<name>A0A1D7QIX0_9SPHI</name>
<dbReference type="KEGG" id="psty:BFS30_16385"/>
<feature type="transmembrane region" description="Helical" evidence="1">
    <location>
        <begin position="314"/>
        <end position="333"/>
    </location>
</feature>
<keyword evidence="4" id="KW-1185">Reference proteome</keyword>
<feature type="transmembrane region" description="Helical" evidence="1">
    <location>
        <begin position="140"/>
        <end position="161"/>
    </location>
</feature>
<dbReference type="PANTHER" id="PTHR30590">
    <property type="entry name" value="INNER MEMBRANE PROTEIN"/>
    <property type="match status" value="1"/>
</dbReference>
<evidence type="ECO:0000313" key="4">
    <source>
        <dbReference type="Proteomes" id="UP000094313"/>
    </source>
</evidence>
<evidence type="ECO:0000313" key="3">
    <source>
        <dbReference type="EMBL" id="AOM78617.1"/>
    </source>
</evidence>
<dbReference type="OrthoDB" id="9807744at2"/>
<feature type="transmembrane region" description="Helical" evidence="1">
    <location>
        <begin position="173"/>
        <end position="190"/>
    </location>
</feature>
<dbReference type="EMBL" id="CP017141">
    <property type="protein sequence ID" value="AOM78617.1"/>
    <property type="molecule type" value="Genomic_DNA"/>
</dbReference>
<dbReference type="RefSeq" id="WP_069380282.1">
    <property type="nucleotide sequence ID" value="NZ_CP017141.1"/>
</dbReference>
<dbReference type="Proteomes" id="UP000094313">
    <property type="component" value="Chromosome"/>
</dbReference>
<keyword evidence="1" id="KW-0812">Transmembrane</keyword>
<keyword evidence="1" id="KW-1133">Transmembrane helix</keyword>
<feature type="transmembrane region" description="Helical" evidence="1">
    <location>
        <begin position="240"/>
        <end position="260"/>
    </location>
</feature>
<feature type="transmembrane region" description="Helical" evidence="1">
    <location>
        <begin position="21"/>
        <end position="40"/>
    </location>
</feature>
<evidence type="ECO:0000256" key="1">
    <source>
        <dbReference type="SAM" id="Phobius"/>
    </source>
</evidence>
<organism evidence="3 4">
    <name type="scientific">Pedobacter steynii</name>
    <dbReference type="NCBI Taxonomy" id="430522"/>
    <lineage>
        <taxon>Bacteria</taxon>
        <taxon>Pseudomonadati</taxon>
        <taxon>Bacteroidota</taxon>
        <taxon>Sphingobacteriia</taxon>
        <taxon>Sphingobacteriales</taxon>
        <taxon>Sphingobacteriaceae</taxon>
        <taxon>Pedobacter</taxon>
    </lineage>
</organism>
<feature type="transmembrane region" description="Helical" evidence="1">
    <location>
        <begin position="272"/>
        <end position="293"/>
    </location>
</feature>
<dbReference type="Pfam" id="PF04235">
    <property type="entry name" value="DUF418"/>
    <property type="match status" value="1"/>
</dbReference>
<feature type="transmembrane region" description="Helical" evidence="1">
    <location>
        <begin position="60"/>
        <end position="82"/>
    </location>
</feature>
<evidence type="ECO:0000259" key="2">
    <source>
        <dbReference type="Pfam" id="PF04235"/>
    </source>
</evidence>
<feature type="transmembrane region" description="Helical" evidence="1">
    <location>
        <begin position="102"/>
        <end position="120"/>
    </location>
</feature>
<dbReference type="InterPro" id="IPR007349">
    <property type="entry name" value="DUF418"/>
</dbReference>